<evidence type="ECO:0000313" key="5">
    <source>
        <dbReference type="EMBL" id="MBC5663356.1"/>
    </source>
</evidence>
<gene>
    <name evidence="5" type="ORF">H8S09_10710</name>
</gene>
<dbReference type="RefSeq" id="WP_117808646.1">
    <property type="nucleotide sequence ID" value="NZ_JACOOX010000005.1"/>
</dbReference>
<sequence>MEFKSNLPIYLQVIDDIKKKIITGTLPLGTKLPSSRELAIQYDINPNTAARVYNEMESLGLSYTKRGIGTFVTEDPQVIDRLKQEQLKQILTVLDEQLTGMGYTPEEIIRLLQDYYSL</sequence>
<evidence type="ECO:0000256" key="1">
    <source>
        <dbReference type="ARBA" id="ARBA00023015"/>
    </source>
</evidence>
<dbReference type="EMBL" id="JACOOX010000005">
    <property type="protein sequence ID" value="MBC5663356.1"/>
    <property type="molecule type" value="Genomic_DNA"/>
</dbReference>
<name>A0A8I0DVL4_9FIRM</name>
<comment type="caution">
    <text evidence="5">The sequence shown here is derived from an EMBL/GenBank/DDBJ whole genome shotgun (WGS) entry which is preliminary data.</text>
</comment>
<dbReference type="PANTHER" id="PTHR38445">
    <property type="entry name" value="HTH-TYPE TRANSCRIPTIONAL REPRESSOR YTRA"/>
    <property type="match status" value="1"/>
</dbReference>
<dbReference type="Gene3D" id="1.10.10.10">
    <property type="entry name" value="Winged helix-like DNA-binding domain superfamily/Winged helix DNA-binding domain"/>
    <property type="match status" value="1"/>
</dbReference>
<accession>A0A8I0DVL4</accession>
<organism evidence="5 6">
    <name type="scientific">Coprococcus hominis</name>
    <name type="common">ex Liu et al. 2022</name>
    <dbReference type="NCBI Taxonomy" id="2763039"/>
    <lineage>
        <taxon>Bacteria</taxon>
        <taxon>Bacillati</taxon>
        <taxon>Bacillota</taxon>
        <taxon>Clostridia</taxon>
        <taxon>Lachnospirales</taxon>
        <taxon>Lachnospiraceae</taxon>
        <taxon>Coprococcus</taxon>
    </lineage>
</organism>
<dbReference type="InterPro" id="IPR036388">
    <property type="entry name" value="WH-like_DNA-bd_sf"/>
</dbReference>
<dbReference type="PROSITE" id="PS50949">
    <property type="entry name" value="HTH_GNTR"/>
    <property type="match status" value="1"/>
</dbReference>
<keyword evidence="2" id="KW-0238">DNA-binding</keyword>
<protein>
    <submittedName>
        <fullName evidence="5">GntR family transcriptional regulator</fullName>
    </submittedName>
</protein>
<dbReference type="PANTHER" id="PTHR38445:SF6">
    <property type="entry name" value="GNTR-FAMILY TRANSCRIPTIONAL REGULATOR"/>
    <property type="match status" value="1"/>
</dbReference>
<feature type="domain" description="HTH gntR-type" evidence="4">
    <location>
        <begin position="7"/>
        <end position="75"/>
    </location>
</feature>
<dbReference type="GO" id="GO:0003677">
    <property type="term" value="F:DNA binding"/>
    <property type="evidence" value="ECO:0007669"/>
    <property type="project" value="UniProtKB-KW"/>
</dbReference>
<dbReference type="InterPro" id="IPR036390">
    <property type="entry name" value="WH_DNA-bd_sf"/>
</dbReference>
<dbReference type="GO" id="GO:0003700">
    <property type="term" value="F:DNA-binding transcription factor activity"/>
    <property type="evidence" value="ECO:0007669"/>
    <property type="project" value="InterPro"/>
</dbReference>
<keyword evidence="6" id="KW-1185">Reference proteome</keyword>
<dbReference type="InterPro" id="IPR000524">
    <property type="entry name" value="Tscrpt_reg_HTH_GntR"/>
</dbReference>
<dbReference type="CDD" id="cd07377">
    <property type="entry name" value="WHTH_GntR"/>
    <property type="match status" value="1"/>
</dbReference>
<keyword evidence="1" id="KW-0805">Transcription regulation</keyword>
<evidence type="ECO:0000313" key="6">
    <source>
        <dbReference type="Proteomes" id="UP000615234"/>
    </source>
</evidence>
<proteinExistence type="predicted"/>
<dbReference type="AlphaFoldDB" id="A0A8I0DVL4"/>
<keyword evidence="3" id="KW-0804">Transcription</keyword>
<evidence type="ECO:0000256" key="2">
    <source>
        <dbReference type="ARBA" id="ARBA00023125"/>
    </source>
</evidence>
<dbReference type="Pfam" id="PF00392">
    <property type="entry name" value="GntR"/>
    <property type="match status" value="1"/>
</dbReference>
<dbReference type="SUPFAM" id="SSF46785">
    <property type="entry name" value="Winged helix' DNA-binding domain"/>
    <property type="match status" value="1"/>
</dbReference>
<evidence type="ECO:0000259" key="4">
    <source>
        <dbReference type="PROSITE" id="PS50949"/>
    </source>
</evidence>
<dbReference type="Proteomes" id="UP000615234">
    <property type="component" value="Unassembled WGS sequence"/>
</dbReference>
<evidence type="ECO:0000256" key="3">
    <source>
        <dbReference type="ARBA" id="ARBA00023163"/>
    </source>
</evidence>
<reference evidence="5 6" key="1">
    <citation type="submission" date="2020-08" db="EMBL/GenBank/DDBJ databases">
        <title>Genome public.</title>
        <authorList>
            <person name="Liu C."/>
            <person name="Sun Q."/>
        </authorList>
    </citation>
    <scope>NUCLEOTIDE SEQUENCE [LARGE SCALE GENOMIC DNA]</scope>
    <source>
        <strain evidence="5 6">NSJ-10</strain>
    </source>
</reference>
<dbReference type="SMART" id="SM00345">
    <property type="entry name" value="HTH_GNTR"/>
    <property type="match status" value="1"/>
</dbReference>